<dbReference type="PROSITE" id="PS60028">
    <property type="entry name" value="SCORPION_CALCINE"/>
    <property type="match status" value="1"/>
</dbReference>
<name>A0ABR9PZU1_9BACT</name>
<evidence type="ECO:0000256" key="5">
    <source>
        <dbReference type="SAM" id="SignalP"/>
    </source>
</evidence>
<dbReference type="RefSeq" id="WP_193430527.1">
    <property type="nucleotide sequence ID" value="NZ_CBCSIP010000053.1"/>
</dbReference>
<sequence length="554" mass="53420">MKANRWLLLGALGVVLGVVSCSSGGNPPNNPPGTVDAGPTTDAGPSIPDAGPGSLCLNEGATCSQDSGAQCCTGLCSDSGVCPAPSSQCVASGGSCSSGIECCTNSCLEGKCSSLQCLDVGSACSSAAACCTQLCGSDGLCAALPSSSTSSCKVPGQACTGAGDCCSNNCQGGVCKQAYSCQANDDLCMKGADCCGGVCSQENTGTPGRCVTVSGGGAGGCLQDGNPCSGSSNCCSRTCVDLGFGTTVCQPVSGCRPTGDYCTNDGACCGGEKLSNAVDCRESRCDKPNGCNPVGNICGSGQLPDGGIIDVNAREACCDGQKDVCKVDASGVPRCFGGCPNNNCPAGCPTGYTGEAPCCIAQEQACQFSDQCCGGARCLPGANGGLTCQKVACAPVGTECDPQASQCCAGTACVSVSELGYACRPSVTFPDGGTVTPDAGTGGTDAGTCSANGKSCASGAACCSGICDNGACAAPSACQPQGQTCTSAADCCAGLGCRIPGGSVTGTCESGSTCSAAGQACSPNNLCCTNLLCSTPSGDACTGTTSCMCTVIIG</sequence>
<keyword evidence="4" id="KW-1015">Disulfide bond</keyword>
<evidence type="ECO:0000313" key="6">
    <source>
        <dbReference type="EMBL" id="MBE4753369.1"/>
    </source>
</evidence>
<protein>
    <recommendedName>
        <fullName evidence="8">Tenascin-X</fullName>
    </recommendedName>
</protein>
<dbReference type="PROSITE" id="PS51257">
    <property type="entry name" value="PROKAR_LIPOPROTEIN"/>
    <property type="match status" value="1"/>
</dbReference>
<keyword evidence="5" id="KW-0732">Signal</keyword>
<evidence type="ECO:0000313" key="7">
    <source>
        <dbReference type="Proteomes" id="UP001516472"/>
    </source>
</evidence>
<proteinExistence type="predicted"/>
<evidence type="ECO:0000256" key="3">
    <source>
        <dbReference type="ARBA" id="ARBA00022656"/>
    </source>
</evidence>
<evidence type="ECO:0008006" key="8">
    <source>
        <dbReference type="Google" id="ProtNLM"/>
    </source>
</evidence>
<dbReference type="InterPro" id="IPR012632">
    <property type="entry name" value="Scorpion_calcine"/>
</dbReference>
<comment type="subcellular location">
    <subcellularLocation>
        <location evidence="1">Secreted</location>
    </subcellularLocation>
</comment>
<evidence type="ECO:0000256" key="2">
    <source>
        <dbReference type="ARBA" id="ARBA00022525"/>
    </source>
</evidence>
<gene>
    <name evidence="6" type="ORF">G4177_34990</name>
</gene>
<organism evidence="6 7">
    <name type="scientific">Corallococcus soli</name>
    <dbReference type="NCBI Taxonomy" id="2710757"/>
    <lineage>
        <taxon>Bacteria</taxon>
        <taxon>Pseudomonadati</taxon>
        <taxon>Myxococcota</taxon>
        <taxon>Myxococcia</taxon>
        <taxon>Myxococcales</taxon>
        <taxon>Cystobacterineae</taxon>
        <taxon>Myxococcaceae</taxon>
        <taxon>Corallococcus</taxon>
    </lineage>
</organism>
<evidence type="ECO:0000256" key="1">
    <source>
        <dbReference type="ARBA" id="ARBA00004613"/>
    </source>
</evidence>
<keyword evidence="2" id="KW-0964">Secreted</keyword>
<accession>A0ABR9PZU1</accession>
<dbReference type="EMBL" id="JAAIYO010000018">
    <property type="protein sequence ID" value="MBE4753369.1"/>
    <property type="molecule type" value="Genomic_DNA"/>
</dbReference>
<evidence type="ECO:0000256" key="4">
    <source>
        <dbReference type="ARBA" id="ARBA00023157"/>
    </source>
</evidence>
<dbReference type="Proteomes" id="UP001516472">
    <property type="component" value="Unassembled WGS sequence"/>
</dbReference>
<reference evidence="6 7" key="1">
    <citation type="submission" date="2020-02" db="EMBL/GenBank/DDBJ databases">
        <authorList>
            <person name="Babadi Z.K."/>
            <person name="Risdian C."/>
            <person name="Ebrahimipour G.H."/>
            <person name="Wink J."/>
        </authorList>
    </citation>
    <scope>NUCLEOTIDE SEQUENCE [LARGE SCALE GENOMIC DNA]</scope>
    <source>
        <strain evidence="6 7">ZKHCc1 1396</strain>
    </source>
</reference>
<feature type="signal peptide" evidence="5">
    <location>
        <begin position="1"/>
        <end position="25"/>
    </location>
</feature>
<keyword evidence="7" id="KW-1185">Reference proteome</keyword>
<feature type="chain" id="PRO_5047170735" description="Tenascin-X" evidence="5">
    <location>
        <begin position="26"/>
        <end position="554"/>
    </location>
</feature>
<comment type="caution">
    <text evidence="6">The sequence shown here is derived from an EMBL/GenBank/DDBJ whole genome shotgun (WGS) entry which is preliminary data.</text>
</comment>
<keyword evidence="3" id="KW-0800">Toxin</keyword>